<keyword evidence="5" id="KW-1185">Reference proteome</keyword>
<dbReference type="RefSeq" id="WP_171165441.1">
    <property type="nucleotide sequence ID" value="NZ_CP053073.1"/>
</dbReference>
<evidence type="ECO:0000313" key="4">
    <source>
        <dbReference type="EMBL" id="QJR16919.1"/>
    </source>
</evidence>
<name>A0A6M4HAT7_9PROT</name>
<reference evidence="4 5" key="1">
    <citation type="submission" date="2020-04" db="EMBL/GenBank/DDBJ databases">
        <title>Usitatibacter rugosus gen. nov., sp. nov. and Usitatibacter palustris sp. nov., novel members of Usitatibacteraceae fam. nov. within the order Nitrosomonadales isolated from soil.</title>
        <authorList>
            <person name="Huber K.J."/>
            <person name="Neumann-Schaal M."/>
            <person name="Geppert A."/>
            <person name="Luckner M."/>
            <person name="Wanner G."/>
            <person name="Overmann J."/>
        </authorList>
    </citation>
    <scope>NUCLEOTIDE SEQUENCE [LARGE SCALE GENOMIC DNA]</scope>
    <source>
        <strain evidence="4 5">Swamp67</strain>
    </source>
</reference>
<accession>A0A6M4HAT7</accession>
<dbReference type="PANTHER" id="PTHR43000">
    <property type="entry name" value="DTDP-D-GLUCOSE 4,6-DEHYDRATASE-RELATED"/>
    <property type="match status" value="1"/>
</dbReference>
<protein>
    <recommendedName>
        <fullName evidence="3">NAD-dependent epimerase/dehydratase domain-containing protein</fullName>
    </recommendedName>
</protein>
<feature type="domain" description="NAD-dependent epimerase/dehydratase" evidence="3">
    <location>
        <begin position="50"/>
        <end position="209"/>
    </location>
</feature>
<dbReference type="InParanoid" id="A0A6M4HAT7"/>
<dbReference type="Proteomes" id="UP000503096">
    <property type="component" value="Chromosome"/>
</dbReference>
<evidence type="ECO:0000259" key="3">
    <source>
        <dbReference type="Pfam" id="PF01370"/>
    </source>
</evidence>
<dbReference type="InterPro" id="IPR036291">
    <property type="entry name" value="NAD(P)-bd_dom_sf"/>
</dbReference>
<sequence>MPTQLPFRSVLTGASGFVGRRLGVAAGSTPERLKLSGDDWQARLAAVAWRDAVVFHLAARVHEPGNEDLAVFERDNTEKTRALAQAAGQGGARRLVFVSTIKVNGEDSSAGPFRSDDAAKPAGAYATSKWRAELALAEVARATGLEVAVVRAPLVMGPGAAGNLAALMALADSPWPLPFASIENGRAMIDVDDLVRLLLTCAAHPAAPGRTWLCAGPRPVSTPALVSALRAALRRPRRLFRMPAGSLVTLASLGGQGERMRRLVESLEVDDAATSRDLGWRAQIALEASAAKMAQHWRAR</sequence>
<dbReference type="InterPro" id="IPR001509">
    <property type="entry name" value="Epimerase_deHydtase"/>
</dbReference>
<evidence type="ECO:0000256" key="2">
    <source>
        <dbReference type="ARBA" id="ARBA00007637"/>
    </source>
</evidence>
<comment type="pathway">
    <text evidence="1">Bacterial outer membrane biogenesis; LPS O-antigen biosynthesis.</text>
</comment>
<dbReference type="KEGG" id="upl:DSM104440_03756"/>
<proteinExistence type="inferred from homology"/>
<dbReference type="AlphaFoldDB" id="A0A6M4HAT7"/>
<evidence type="ECO:0000256" key="1">
    <source>
        <dbReference type="ARBA" id="ARBA00005125"/>
    </source>
</evidence>
<dbReference type="SUPFAM" id="SSF51735">
    <property type="entry name" value="NAD(P)-binding Rossmann-fold domains"/>
    <property type="match status" value="1"/>
</dbReference>
<dbReference type="Pfam" id="PF01370">
    <property type="entry name" value="Epimerase"/>
    <property type="match status" value="1"/>
</dbReference>
<organism evidence="4 5">
    <name type="scientific">Usitatibacter palustris</name>
    <dbReference type="NCBI Taxonomy" id="2732487"/>
    <lineage>
        <taxon>Bacteria</taxon>
        <taxon>Pseudomonadati</taxon>
        <taxon>Pseudomonadota</taxon>
        <taxon>Betaproteobacteria</taxon>
        <taxon>Nitrosomonadales</taxon>
        <taxon>Usitatibacteraceae</taxon>
        <taxon>Usitatibacter</taxon>
    </lineage>
</organism>
<dbReference type="EMBL" id="CP053073">
    <property type="protein sequence ID" value="QJR16919.1"/>
    <property type="molecule type" value="Genomic_DNA"/>
</dbReference>
<dbReference type="Gene3D" id="3.40.50.720">
    <property type="entry name" value="NAD(P)-binding Rossmann-like Domain"/>
    <property type="match status" value="1"/>
</dbReference>
<comment type="similarity">
    <text evidence="2">Belongs to the NAD(P)-dependent epimerase/dehydratase family.</text>
</comment>
<evidence type="ECO:0000313" key="5">
    <source>
        <dbReference type="Proteomes" id="UP000503096"/>
    </source>
</evidence>
<gene>
    <name evidence="4" type="ORF">DSM104440_03756</name>
</gene>